<dbReference type="InterPro" id="IPR045058">
    <property type="entry name" value="GIMA/IAN/Toc"/>
</dbReference>
<dbReference type="Gene3D" id="3.40.50.300">
    <property type="entry name" value="P-loop containing nucleotide triphosphate hydrolases"/>
    <property type="match status" value="1"/>
</dbReference>
<dbReference type="Pfam" id="PF04548">
    <property type="entry name" value="AIG1"/>
    <property type="match status" value="1"/>
</dbReference>
<keyword evidence="2" id="KW-0547">Nucleotide-binding</keyword>
<comment type="similarity">
    <text evidence="1">Belongs to the TRAFAC class TrmE-Era-EngA-EngB-Septin-like GTPase superfamily. AIG1/Toc34/Toc159-like paraseptin GTPase family. IAN subfamily.</text>
</comment>
<gene>
    <name evidence="5" type="ORF">SKAU_G00276440</name>
</gene>
<dbReference type="PROSITE" id="PS51720">
    <property type="entry name" value="G_AIG1"/>
    <property type="match status" value="1"/>
</dbReference>
<accession>A0A9Q1F1I8</accession>
<dbReference type="AlphaFoldDB" id="A0A9Q1F1I8"/>
<evidence type="ECO:0000313" key="5">
    <source>
        <dbReference type="EMBL" id="KAJ8349055.1"/>
    </source>
</evidence>
<comment type="caution">
    <text evidence="5">The sequence shown here is derived from an EMBL/GenBank/DDBJ whole genome shotgun (WGS) entry which is preliminary data.</text>
</comment>
<evidence type="ECO:0000256" key="3">
    <source>
        <dbReference type="ARBA" id="ARBA00023134"/>
    </source>
</evidence>
<dbReference type="CDD" id="cd01852">
    <property type="entry name" value="AIG1"/>
    <property type="match status" value="1"/>
</dbReference>
<dbReference type="PANTHER" id="PTHR10903:SF170">
    <property type="entry name" value="GTPASE IMAP FAMILY MEMBER 7"/>
    <property type="match status" value="1"/>
</dbReference>
<keyword evidence="6" id="KW-1185">Reference proteome</keyword>
<dbReference type="OrthoDB" id="5985928at2759"/>
<protein>
    <recommendedName>
        <fullName evidence="4">AIG1-type G domain-containing protein</fullName>
    </recommendedName>
</protein>
<dbReference type="InterPro" id="IPR006703">
    <property type="entry name" value="G_AIG1"/>
</dbReference>
<organism evidence="5 6">
    <name type="scientific">Synaphobranchus kaupii</name>
    <name type="common">Kaup's arrowtooth eel</name>
    <dbReference type="NCBI Taxonomy" id="118154"/>
    <lineage>
        <taxon>Eukaryota</taxon>
        <taxon>Metazoa</taxon>
        <taxon>Chordata</taxon>
        <taxon>Craniata</taxon>
        <taxon>Vertebrata</taxon>
        <taxon>Euteleostomi</taxon>
        <taxon>Actinopterygii</taxon>
        <taxon>Neopterygii</taxon>
        <taxon>Teleostei</taxon>
        <taxon>Anguilliformes</taxon>
        <taxon>Synaphobranchidae</taxon>
        <taxon>Synaphobranchus</taxon>
    </lineage>
</organism>
<sequence length="298" mass="33655">MTVSAPFSRLDRNRSLRLVSKALDLLPILFVTPRKQQSNEQRIVLVGKTGVGNRAAGNTILGRKEFEADLSSSSVTSACRKERGEVDGREVVVVDTPGLFDKKLNNDQIITQCISMSSPGPHVFLVVIQLDTFTKEEQKAVEIIQEIFGAESAKYTMVLFTHGDNLNGKTIEDFLFGHRKLAELTDKCRGGYHVFNNEDTQNDSQVSELLKKIDKMVRINGGGCYTNEMFEKAEAIIKEVKMKLQREDEISRQTLKRGVNEECEEKTNWELEEMAQKAVLEAMLQHMQVKRSRSCPLL</sequence>
<keyword evidence="3" id="KW-0342">GTP-binding</keyword>
<dbReference type="EMBL" id="JAINUF010000010">
    <property type="protein sequence ID" value="KAJ8349055.1"/>
    <property type="molecule type" value="Genomic_DNA"/>
</dbReference>
<evidence type="ECO:0000256" key="2">
    <source>
        <dbReference type="ARBA" id="ARBA00022741"/>
    </source>
</evidence>
<feature type="domain" description="AIG1-type G" evidence="4">
    <location>
        <begin position="38"/>
        <end position="234"/>
    </location>
</feature>
<evidence type="ECO:0000256" key="1">
    <source>
        <dbReference type="ARBA" id="ARBA00008535"/>
    </source>
</evidence>
<dbReference type="Proteomes" id="UP001152622">
    <property type="component" value="Chromosome 10"/>
</dbReference>
<evidence type="ECO:0000313" key="6">
    <source>
        <dbReference type="Proteomes" id="UP001152622"/>
    </source>
</evidence>
<dbReference type="SUPFAM" id="SSF52540">
    <property type="entry name" value="P-loop containing nucleoside triphosphate hydrolases"/>
    <property type="match status" value="1"/>
</dbReference>
<reference evidence="5" key="1">
    <citation type="journal article" date="2023" name="Science">
        <title>Genome structures resolve the early diversification of teleost fishes.</title>
        <authorList>
            <person name="Parey E."/>
            <person name="Louis A."/>
            <person name="Montfort J."/>
            <person name="Bouchez O."/>
            <person name="Roques C."/>
            <person name="Iampietro C."/>
            <person name="Lluch J."/>
            <person name="Castinel A."/>
            <person name="Donnadieu C."/>
            <person name="Desvignes T."/>
            <person name="Floi Bucao C."/>
            <person name="Jouanno E."/>
            <person name="Wen M."/>
            <person name="Mejri S."/>
            <person name="Dirks R."/>
            <person name="Jansen H."/>
            <person name="Henkel C."/>
            <person name="Chen W.J."/>
            <person name="Zahm M."/>
            <person name="Cabau C."/>
            <person name="Klopp C."/>
            <person name="Thompson A.W."/>
            <person name="Robinson-Rechavi M."/>
            <person name="Braasch I."/>
            <person name="Lecointre G."/>
            <person name="Bobe J."/>
            <person name="Postlethwait J.H."/>
            <person name="Berthelot C."/>
            <person name="Roest Crollius H."/>
            <person name="Guiguen Y."/>
        </authorList>
    </citation>
    <scope>NUCLEOTIDE SEQUENCE</scope>
    <source>
        <strain evidence="5">WJC10195</strain>
    </source>
</reference>
<dbReference type="PANTHER" id="PTHR10903">
    <property type="entry name" value="GTPASE, IMAP FAMILY MEMBER-RELATED"/>
    <property type="match status" value="1"/>
</dbReference>
<proteinExistence type="inferred from homology"/>
<dbReference type="InterPro" id="IPR027417">
    <property type="entry name" value="P-loop_NTPase"/>
</dbReference>
<dbReference type="FunFam" id="3.40.50.300:FF:000366">
    <property type="entry name" value="GTPase, IMAP family member 2"/>
    <property type="match status" value="1"/>
</dbReference>
<evidence type="ECO:0000259" key="4">
    <source>
        <dbReference type="PROSITE" id="PS51720"/>
    </source>
</evidence>
<name>A0A9Q1F1I8_SYNKA</name>
<dbReference type="GO" id="GO:0005525">
    <property type="term" value="F:GTP binding"/>
    <property type="evidence" value="ECO:0007669"/>
    <property type="project" value="UniProtKB-KW"/>
</dbReference>